<dbReference type="Gene3D" id="1.10.287.1260">
    <property type="match status" value="1"/>
</dbReference>
<proteinExistence type="inferred from homology"/>
<keyword evidence="12" id="KW-1185">Reference proteome</keyword>
<evidence type="ECO:0000256" key="2">
    <source>
        <dbReference type="ARBA" id="ARBA00008017"/>
    </source>
</evidence>
<dbReference type="GO" id="GO:0005886">
    <property type="term" value="C:plasma membrane"/>
    <property type="evidence" value="ECO:0007669"/>
    <property type="project" value="UniProtKB-SubCell"/>
</dbReference>
<feature type="domain" description="Mechanosensitive ion channel MscS" evidence="8">
    <location>
        <begin position="184"/>
        <end position="253"/>
    </location>
</feature>
<comment type="caution">
    <text evidence="11">The sequence shown here is derived from an EMBL/GenBank/DDBJ whole genome shotgun (WGS) entry which is preliminary data.</text>
</comment>
<dbReference type="Pfam" id="PF21082">
    <property type="entry name" value="MS_channel_3rd"/>
    <property type="match status" value="1"/>
</dbReference>
<evidence type="ECO:0000256" key="1">
    <source>
        <dbReference type="ARBA" id="ARBA00004651"/>
    </source>
</evidence>
<evidence type="ECO:0000256" key="5">
    <source>
        <dbReference type="ARBA" id="ARBA00022989"/>
    </source>
</evidence>
<organism evidence="11 12">
    <name type="scientific">Aestuariirhabdus litorea</name>
    <dbReference type="NCBI Taxonomy" id="2528527"/>
    <lineage>
        <taxon>Bacteria</taxon>
        <taxon>Pseudomonadati</taxon>
        <taxon>Pseudomonadota</taxon>
        <taxon>Gammaproteobacteria</taxon>
        <taxon>Oceanospirillales</taxon>
        <taxon>Aestuariirhabdaceae</taxon>
        <taxon>Aestuariirhabdus</taxon>
    </lineage>
</organism>
<evidence type="ECO:0000313" key="11">
    <source>
        <dbReference type="EMBL" id="RRJ84663.1"/>
    </source>
</evidence>
<dbReference type="InterPro" id="IPR010920">
    <property type="entry name" value="LSM_dom_sf"/>
</dbReference>
<dbReference type="InterPro" id="IPR006685">
    <property type="entry name" value="MscS_channel_2nd"/>
</dbReference>
<feature type="transmembrane region" description="Helical" evidence="7">
    <location>
        <begin position="61"/>
        <end position="79"/>
    </location>
</feature>
<dbReference type="InterPro" id="IPR006686">
    <property type="entry name" value="MscS_channel_CS"/>
</dbReference>
<dbReference type="InterPro" id="IPR023408">
    <property type="entry name" value="MscS_beta-dom_sf"/>
</dbReference>
<feature type="domain" description="Mechanosensitive ion channel MscS C-terminal" evidence="9">
    <location>
        <begin position="262"/>
        <end position="346"/>
    </location>
</feature>
<evidence type="ECO:0000256" key="4">
    <source>
        <dbReference type="ARBA" id="ARBA00022692"/>
    </source>
</evidence>
<reference evidence="11 12" key="1">
    <citation type="submission" date="2018-08" db="EMBL/GenBank/DDBJ databases">
        <authorList>
            <person name="Khan S.A."/>
        </authorList>
    </citation>
    <scope>NUCLEOTIDE SEQUENCE [LARGE SCALE GENOMIC DNA]</scope>
    <source>
        <strain evidence="11 12">GTF-13</strain>
    </source>
</reference>
<dbReference type="SUPFAM" id="SSF50182">
    <property type="entry name" value="Sm-like ribonucleoproteins"/>
    <property type="match status" value="1"/>
</dbReference>
<keyword evidence="6 7" id="KW-0472">Membrane</keyword>
<dbReference type="Pfam" id="PF00924">
    <property type="entry name" value="MS_channel_2nd"/>
    <property type="match status" value="1"/>
</dbReference>
<keyword evidence="3" id="KW-1003">Cell membrane</keyword>
<feature type="domain" description="Mechanosensitive ion channel transmembrane helices 2/3" evidence="10">
    <location>
        <begin position="142"/>
        <end position="183"/>
    </location>
</feature>
<comment type="similarity">
    <text evidence="2">Belongs to the MscS (TC 1.A.23) family.</text>
</comment>
<evidence type="ECO:0000259" key="9">
    <source>
        <dbReference type="Pfam" id="PF21082"/>
    </source>
</evidence>
<dbReference type="InterPro" id="IPR049278">
    <property type="entry name" value="MS_channel_C"/>
</dbReference>
<dbReference type="InterPro" id="IPR045042">
    <property type="entry name" value="YnaI-like"/>
</dbReference>
<feature type="transmembrane region" description="Helical" evidence="7">
    <location>
        <begin position="167"/>
        <end position="186"/>
    </location>
</feature>
<dbReference type="GO" id="GO:0008381">
    <property type="term" value="F:mechanosensitive monoatomic ion channel activity"/>
    <property type="evidence" value="ECO:0007669"/>
    <property type="project" value="UniProtKB-ARBA"/>
</dbReference>
<dbReference type="PROSITE" id="PS01246">
    <property type="entry name" value="UPF0003"/>
    <property type="match status" value="1"/>
</dbReference>
<dbReference type="Proteomes" id="UP000280792">
    <property type="component" value="Unassembled WGS sequence"/>
</dbReference>
<dbReference type="InterPro" id="IPR011066">
    <property type="entry name" value="MscS_channel_C_sf"/>
</dbReference>
<keyword evidence="5 7" id="KW-1133">Transmembrane helix</keyword>
<evidence type="ECO:0000259" key="8">
    <source>
        <dbReference type="Pfam" id="PF00924"/>
    </source>
</evidence>
<dbReference type="Pfam" id="PF21088">
    <property type="entry name" value="MS_channel_1st"/>
    <property type="match status" value="1"/>
</dbReference>
<dbReference type="RefSeq" id="WP_125015092.1">
    <property type="nucleotide sequence ID" value="NZ_QWEZ01000001.1"/>
</dbReference>
<name>A0A3P3VV92_9GAMM</name>
<feature type="transmembrane region" description="Helical" evidence="7">
    <location>
        <begin position="91"/>
        <end position="111"/>
    </location>
</feature>
<dbReference type="PANTHER" id="PTHR43634">
    <property type="entry name" value="OW CONDUCTANCE MECHANOSENSITIVE CHANNEL"/>
    <property type="match status" value="1"/>
</dbReference>
<gene>
    <name evidence="11" type="ORF">D0544_06050</name>
</gene>
<dbReference type="InterPro" id="IPR011014">
    <property type="entry name" value="MscS_channel_TM-2"/>
</dbReference>
<protein>
    <submittedName>
        <fullName evidence="11">Mechanosensitive ion channel family protein</fullName>
    </submittedName>
</protein>
<comment type="subcellular location">
    <subcellularLocation>
        <location evidence="1">Cell membrane</location>
        <topology evidence="1">Multi-pass membrane protein</topology>
    </subcellularLocation>
</comment>
<sequence>MSEQLSDLHALLGQLDSWTYEVFAVVSLTLVVAYLASLLLRQLHKQAERSSNRWDDALVAAAQRPLVLLIWVVGFSWAIEIAHQSSDVHLFDAVGPVRDVMVIWLLAWFLVRLVRAGESIMGGEVEASKTSLDETTLQAISKLLRASIIITASLVALQTLGYSVSGVLAFGGIGGIAVGFAAKDLLANFFGGLTVYLDRPFKVGDWIRSPDKEIEGTVEVIGWRQTRIRTFDKRPLYVPNSTFSNIAVENPSRMSHRRIYETIGLRYDDAKQVEPIVGAVKSYLQQHPEIDADQTLIVNFNSFGPSSLDFFVYAFTRTTNWVRFHEVKQEVLLGILAIIDQHGAEIAFPTSTLHLPAVQSFLEKQEGES</sequence>
<dbReference type="Gene3D" id="3.30.70.100">
    <property type="match status" value="1"/>
</dbReference>
<keyword evidence="4 7" id="KW-0812">Transmembrane</keyword>
<evidence type="ECO:0000256" key="3">
    <source>
        <dbReference type="ARBA" id="ARBA00022475"/>
    </source>
</evidence>
<evidence type="ECO:0000313" key="12">
    <source>
        <dbReference type="Proteomes" id="UP000280792"/>
    </source>
</evidence>
<evidence type="ECO:0000256" key="7">
    <source>
        <dbReference type="SAM" id="Phobius"/>
    </source>
</evidence>
<dbReference type="AlphaFoldDB" id="A0A3P3VV92"/>
<evidence type="ECO:0000259" key="10">
    <source>
        <dbReference type="Pfam" id="PF21088"/>
    </source>
</evidence>
<evidence type="ECO:0000256" key="6">
    <source>
        <dbReference type="ARBA" id="ARBA00023136"/>
    </source>
</evidence>
<dbReference type="InterPro" id="IPR049142">
    <property type="entry name" value="MS_channel_1st"/>
</dbReference>
<accession>A0A3P3VV92</accession>
<dbReference type="SUPFAM" id="SSF82861">
    <property type="entry name" value="Mechanosensitive channel protein MscS (YggB), transmembrane region"/>
    <property type="match status" value="1"/>
</dbReference>
<dbReference type="PANTHER" id="PTHR43634:SF2">
    <property type="entry name" value="LOW CONDUCTANCE MECHANOSENSITIVE CHANNEL YNAI"/>
    <property type="match status" value="1"/>
</dbReference>
<dbReference type="SUPFAM" id="SSF82689">
    <property type="entry name" value="Mechanosensitive channel protein MscS (YggB), C-terminal domain"/>
    <property type="match status" value="1"/>
</dbReference>
<dbReference type="EMBL" id="QWEZ01000001">
    <property type="protein sequence ID" value="RRJ84663.1"/>
    <property type="molecule type" value="Genomic_DNA"/>
</dbReference>
<feature type="transmembrane region" description="Helical" evidence="7">
    <location>
        <begin position="20"/>
        <end position="40"/>
    </location>
</feature>
<dbReference type="Gene3D" id="2.30.30.60">
    <property type="match status" value="1"/>
</dbReference>
<reference evidence="11 12" key="2">
    <citation type="submission" date="2018-12" db="EMBL/GenBank/DDBJ databases">
        <title>Simiduia agarivorans gen. nov., sp. nov., a marine, agarolytic bacterium isolated from shallow coastal water from Keelung, Taiwan.</title>
        <authorList>
            <person name="Shieh W.Y."/>
        </authorList>
    </citation>
    <scope>NUCLEOTIDE SEQUENCE [LARGE SCALE GENOMIC DNA]</scope>
    <source>
        <strain evidence="11 12">GTF-13</strain>
    </source>
</reference>